<evidence type="ECO:0000256" key="2">
    <source>
        <dbReference type="ARBA" id="ARBA00022692"/>
    </source>
</evidence>
<dbReference type="Pfam" id="PF04610">
    <property type="entry name" value="TrbL"/>
    <property type="match status" value="1"/>
</dbReference>
<feature type="transmembrane region" description="Helical" evidence="5">
    <location>
        <begin position="190"/>
        <end position="216"/>
    </location>
</feature>
<sequence length="294" mass="31215">MSAVTLGGMLGAADGMTRSFLASTYPAVARSVAAPVYCGAVLYWALHGYKVMAGHAALDWSELVTKAAMTAIVFGTLNWGGLAGEIYQAFVSTMNGTAATIMAGEPTVDMLDALWVNVNAVSDTLRNSSLYEMGMILDGFGLWIVNTILFAIALGYLTLAKFGLAITMVLLPLFVGFGMFPLTRQWLMNWLGYMMSFAFLYILVIAIVRFGFAAFGDAVREAGQAAGVIGSKGVRSALTAELFLLETSLCIFMWRAREWAGSLAGATTSSSGALMLVMRGALPRGGQGASRGKR</sequence>
<dbReference type="Proteomes" id="UP000721236">
    <property type="component" value="Unassembled WGS sequence"/>
</dbReference>
<evidence type="ECO:0000256" key="3">
    <source>
        <dbReference type="ARBA" id="ARBA00022989"/>
    </source>
</evidence>
<gene>
    <name evidence="6" type="ORF">LMG21510_04999</name>
</gene>
<evidence type="ECO:0000313" key="6">
    <source>
        <dbReference type="EMBL" id="CAG9184003.1"/>
    </source>
</evidence>
<evidence type="ECO:0000313" key="7">
    <source>
        <dbReference type="Proteomes" id="UP000721236"/>
    </source>
</evidence>
<evidence type="ECO:0000256" key="4">
    <source>
        <dbReference type="ARBA" id="ARBA00023136"/>
    </source>
</evidence>
<evidence type="ECO:0000256" key="5">
    <source>
        <dbReference type="SAM" id="Phobius"/>
    </source>
</evidence>
<proteinExistence type="predicted"/>
<keyword evidence="7" id="KW-1185">Reference proteome</keyword>
<accession>A0ABN7ZDE6</accession>
<keyword evidence="2 5" id="KW-0812">Transmembrane</keyword>
<evidence type="ECO:0008006" key="8">
    <source>
        <dbReference type="Google" id="ProtNLM"/>
    </source>
</evidence>
<reference evidence="6 7" key="1">
    <citation type="submission" date="2021-08" db="EMBL/GenBank/DDBJ databases">
        <authorList>
            <person name="Peeters C."/>
        </authorList>
    </citation>
    <scope>NUCLEOTIDE SEQUENCE [LARGE SCALE GENOMIC DNA]</scope>
    <source>
        <strain evidence="6 7">LMG 21510</strain>
    </source>
</reference>
<feature type="transmembrane region" description="Helical" evidence="5">
    <location>
        <begin position="135"/>
        <end position="156"/>
    </location>
</feature>
<dbReference type="EMBL" id="CAJZAH010000010">
    <property type="protein sequence ID" value="CAG9184003.1"/>
    <property type="molecule type" value="Genomic_DNA"/>
</dbReference>
<evidence type="ECO:0000256" key="1">
    <source>
        <dbReference type="ARBA" id="ARBA00004141"/>
    </source>
</evidence>
<keyword evidence="4 5" id="KW-0472">Membrane</keyword>
<name>A0ABN7ZDE6_9BURK</name>
<feature type="transmembrane region" description="Helical" evidence="5">
    <location>
        <begin position="162"/>
        <end position="183"/>
    </location>
</feature>
<comment type="subcellular location">
    <subcellularLocation>
        <location evidence="1">Membrane</location>
        <topology evidence="1">Multi-pass membrane protein</topology>
    </subcellularLocation>
</comment>
<organism evidence="6 7">
    <name type="scientific">Cupriavidus respiraculi</name>
    <dbReference type="NCBI Taxonomy" id="195930"/>
    <lineage>
        <taxon>Bacteria</taxon>
        <taxon>Pseudomonadati</taxon>
        <taxon>Pseudomonadota</taxon>
        <taxon>Betaproteobacteria</taxon>
        <taxon>Burkholderiales</taxon>
        <taxon>Burkholderiaceae</taxon>
        <taxon>Cupriavidus</taxon>
    </lineage>
</organism>
<keyword evidence="3 5" id="KW-1133">Transmembrane helix</keyword>
<protein>
    <recommendedName>
        <fullName evidence="8">Type IV secretion system protein VirB6</fullName>
    </recommendedName>
</protein>
<dbReference type="InterPro" id="IPR007688">
    <property type="entry name" value="Conjugal_tfr_TrbL/VirB6"/>
</dbReference>
<feature type="transmembrane region" description="Helical" evidence="5">
    <location>
        <begin position="27"/>
        <end position="46"/>
    </location>
</feature>
<comment type="caution">
    <text evidence="6">The sequence shown here is derived from an EMBL/GenBank/DDBJ whole genome shotgun (WGS) entry which is preliminary data.</text>
</comment>